<dbReference type="Pfam" id="PF20700">
    <property type="entry name" value="Mutator"/>
    <property type="match status" value="1"/>
</dbReference>
<accession>A0ABQ9FE20</accession>
<dbReference type="InterPro" id="IPR049012">
    <property type="entry name" value="Mutator_transp_dom"/>
</dbReference>
<reference evidence="2 3" key="1">
    <citation type="submission" date="2022-12" db="EMBL/GenBank/DDBJ databases">
        <title>Chromosome-level genome of Tegillarca granosa.</title>
        <authorList>
            <person name="Kim J."/>
        </authorList>
    </citation>
    <scope>NUCLEOTIDE SEQUENCE [LARGE SCALE GENOMIC DNA]</scope>
    <source>
        <strain evidence="2">Teg-2019</strain>
        <tissue evidence="2">Adductor muscle</tissue>
    </source>
</reference>
<evidence type="ECO:0000313" key="3">
    <source>
        <dbReference type="Proteomes" id="UP001217089"/>
    </source>
</evidence>
<dbReference type="EMBL" id="JARBDR010000337">
    <property type="protein sequence ID" value="KAJ8315539.1"/>
    <property type="molecule type" value="Genomic_DNA"/>
</dbReference>
<sequence>MEMLITGMEERQIAVDKENYHEDIPYITVVTDGGWCKRTHKHSYNVLGGVAIIIGKETKTLLHIVIRNWHESSQAMEAAIIVKVFKLAESKHGLRYTKVLYDGDSSVYARIREEVAIWGRDVEKLDCANHVCKCLGSNLEKLITDNPLYKGKHHLSKSTRVRLSAVRCTIRMRTKQANCSNFCKSKLTDKPSDLLPPTDTDIFPSNCIAPEHGDVESVSVVLDSQIKMWTDGKSLEAQEESRNVRDNVIEKVENFIMRDVSNILKSSSKK</sequence>
<protein>
    <recommendedName>
        <fullName evidence="1">Mutator-like transposase domain-containing protein</fullName>
    </recommendedName>
</protein>
<organism evidence="2 3">
    <name type="scientific">Tegillarca granosa</name>
    <name type="common">Malaysian cockle</name>
    <name type="synonym">Anadara granosa</name>
    <dbReference type="NCBI Taxonomy" id="220873"/>
    <lineage>
        <taxon>Eukaryota</taxon>
        <taxon>Metazoa</taxon>
        <taxon>Spiralia</taxon>
        <taxon>Lophotrochozoa</taxon>
        <taxon>Mollusca</taxon>
        <taxon>Bivalvia</taxon>
        <taxon>Autobranchia</taxon>
        <taxon>Pteriomorphia</taxon>
        <taxon>Arcoida</taxon>
        <taxon>Arcoidea</taxon>
        <taxon>Arcidae</taxon>
        <taxon>Tegillarca</taxon>
    </lineage>
</organism>
<gene>
    <name evidence="2" type="ORF">KUTeg_007689</name>
</gene>
<name>A0ABQ9FE20_TEGGR</name>
<feature type="domain" description="Mutator-like transposase" evidence="1">
    <location>
        <begin position="68"/>
        <end position="192"/>
    </location>
</feature>
<evidence type="ECO:0000259" key="1">
    <source>
        <dbReference type="Pfam" id="PF20700"/>
    </source>
</evidence>
<dbReference type="Proteomes" id="UP001217089">
    <property type="component" value="Unassembled WGS sequence"/>
</dbReference>
<keyword evidence="3" id="KW-1185">Reference proteome</keyword>
<comment type="caution">
    <text evidence="2">The sequence shown here is derived from an EMBL/GenBank/DDBJ whole genome shotgun (WGS) entry which is preliminary data.</text>
</comment>
<proteinExistence type="predicted"/>
<evidence type="ECO:0000313" key="2">
    <source>
        <dbReference type="EMBL" id="KAJ8315539.1"/>
    </source>
</evidence>